<keyword evidence="3" id="KW-0808">Transferase</keyword>
<keyword evidence="5 15" id="KW-0732">Signal</keyword>
<evidence type="ECO:0000256" key="2">
    <source>
        <dbReference type="ARBA" id="ARBA00022527"/>
    </source>
</evidence>
<accession>V7C227</accession>
<sequence>MTSLTLFFLLLYFSLHLHAYTPEDIFTISCGTTGKSSDAQRRWTGDEDTKYLSFKEGSVSEKATRQSPSTNQIPYSTARLSRSQFNYSFPVSPGPKFLRLFFYPSDYPSFPRSHASFTVQSNQFTLLNAFNASLHADAQVADAQAADTIFREYVVNVNDSERLVLTFTPSYPNSYAFINGIEVLSMPTDLYYTPQDDTGVKLVGHGTQFNVLTSFALQTEYRIKSGGQEIPPQNDTGLLRDWAHEEAFFIKENPQNNDLSADIDGKMNITVNPDYVAPKELFRTARNQGTNGTLNQMSNLTWVFPVDCGFTYVLRLHFCELDPLINDIGDRQFFIYINSQLAQDRADVMKWSAKRKGLAVHRNYAVMIPMNGTQKKFNLSLQMHPYDSSVDTDYSDAFLNGLEIFKISEAGSNNLSGPNPDPVQTPQNNNPDQNGKTRSGSETTIIAVLAGAVSGVVLISLIVFLVLFFRLKRTTKPKDYNTSKSSTTSKWGPLSFTTTKSTTTNTSLPSDLCRHFSLSEIKAATKNFDDVFIVGVGGFGHVYKGYIDAGSTPVAIKRLKPESQQGAHEFMNEIEMLSQLRHLHLVSLIGYCNEMNEMILVYDFMERGTLRDHLYNTDNPAISWKQRLQICIGAARGLHYLHTGAKHTIIHRDVKSTNILLDEKWVAKVSDFGLSRFGPTGMDKSHVSTHVKGSFGYIDPEYYKRHRVTEKSDVYSFGVVLFEVLCGRPPLVHSAETKQVSLSYWVRHCDRMGTITEIVEPTLKKKITGECLKKFCEIGMSCLLEDGAKRPSMKDVVGMLEFTLQLQESAEQSAIEKGVEISEYSFSTTDLSVTSTTSSSEDTSYSNNTVLSCTPFSEIMDPKPR</sequence>
<dbReference type="Proteomes" id="UP000000226">
    <property type="component" value="Chromosome 4"/>
</dbReference>
<evidence type="ECO:0000256" key="11">
    <source>
        <dbReference type="ARBA" id="ARBA00023180"/>
    </source>
</evidence>
<dbReference type="PANTHER" id="PTHR34590">
    <property type="entry name" value="OS03G0124300 PROTEIN-RELATED"/>
    <property type="match status" value="1"/>
</dbReference>
<evidence type="ECO:0000256" key="15">
    <source>
        <dbReference type="SAM" id="SignalP"/>
    </source>
</evidence>
<reference evidence="18" key="1">
    <citation type="journal article" date="2014" name="Nat. Genet.">
        <title>A reference genome for common bean and genome-wide analysis of dual domestications.</title>
        <authorList>
            <person name="Schmutz J."/>
            <person name="McClean P.E."/>
            <person name="Mamidi S."/>
            <person name="Wu G.A."/>
            <person name="Cannon S.B."/>
            <person name="Grimwood J."/>
            <person name="Jenkins J."/>
            <person name="Shu S."/>
            <person name="Song Q."/>
            <person name="Chavarro C."/>
            <person name="Torres-Torres M."/>
            <person name="Geffroy V."/>
            <person name="Moghaddam S.M."/>
            <person name="Gao D."/>
            <person name="Abernathy B."/>
            <person name="Barry K."/>
            <person name="Blair M."/>
            <person name="Brick M.A."/>
            <person name="Chovatia M."/>
            <person name="Gepts P."/>
            <person name="Goodstein D.M."/>
            <person name="Gonzales M."/>
            <person name="Hellsten U."/>
            <person name="Hyten D.L."/>
            <person name="Jia G."/>
            <person name="Kelly J.D."/>
            <person name="Kudrna D."/>
            <person name="Lee R."/>
            <person name="Richard M.M."/>
            <person name="Miklas P.N."/>
            <person name="Osorno J.M."/>
            <person name="Rodrigues J."/>
            <person name="Thareau V."/>
            <person name="Urrea C.A."/>
            <person name="Wang M."/>
            <person name="Yu Y."/>
            <person name="Zhang M."/>
            <person name="Wing R.A."/>
            <person name="Cregan P.B."/>
            <person name="Rokhsar D.S."/>
            <person name="Jackson S.A."/>
        </authorList>
    </citation>
    <scope>NUCLEOTIDE SEQUENCE [LARGE SCALE GENOMIC DNA]</scope>
    <source>
        <strain evidence="18">cv. G19833</strain>
    </source>
</reference>
<dbReference type="FunFam" id="3.30.200.20:FF:000645">
    <property type="entry name" value="Receptor-like protein kinase FERONIA"/>
    <property type="match status" value="1"/>
</dbReference>
<feature type="domain" description="Protein kinase" evidence="16">
    <location>
        <begin position="528"/>
        <end position="803"/>
    </location>
</feature>
<keyword evidence="9 14" id="KW-1133">Transmembrane helix</keyword>
<dbReference type="FunFam" id="2.60.120.430:FF:000007">
    <property type="entry name" value="FERONIA receptor-like kinase"/>
    <property type="match status" value="1"/>
</dbReference>
<dbReference type="Pfam" id="PF07714">
    <property type="entry name" value="PK_Tyr_Ser-Thr"/>
    <property type="match status" value="1"/>
</dbReference>
<feature type="transmembrane region" description="Helical" evidence="14">
    <location>
        <begin position="445"/>
        <end position="469"/>
    </location>
</feature>
<feature type="chain" id="PRO_5004755280" description="Protein kinase domain-containing protein" evidence="15">
    <location>
        <begin position="20"/>
        <end position="865"/>
    </location>
</feature>
<dbReference type="AlphaFoldDB" id="V7C227"/>
<dbReference type="PANTHER" id="PTHR34590:SF15">
    <property type="entry name" value="PROTEIN KINASE DOMAIN-CONTAINING PROTEIN"/>
    <property type="match status" value="1"/>
</dbReference>
<evidence type="ECO:0000259" key="16">
    <source>
        <dbReference type="PROSITE" id="PS50011"/>
    </source>
</evidence>
<dbReference type="GO" id="GO:0004674">
    <property type="term" value="F:protein serine/threonine kinase activity"/>
    <property type="evidence" value="ECO:0007669"/>
    <property type="project" value="UniProtKB-KW"/>
</dbReference>
<keyword evidence="18" id="KW-1185">Reference proteome</keyword>
<evidence type="ECO:0000256" key="9">
    <source>
        <dbReference type="ARBA" id="ARBA00022989"/>
    </source>
</evidence>
<evidence type="ECO:0000256" key="7">
    <source>
        <dbReference type="ARBA" id="ARBA00022777"/>
    </source>
</evidence>
<keyword evidence="4 14" id="KW-0812">Transmembrane</keyword>
<evidence type="ECO:0000256" key="12">
    <source>
        <dbReference type="PROSITE-ProRule" id="PRU10141"/>
    </source>
</evidence>
<dbReference type="Pfam" id="PF12819">
    <property type="entry name" value="Malectin_like"/>
    <property type="match status" value="1"/>
</dbReference>
<keyword evidence="6 12" id="KW-0547">Nucleotide-binding</keyword>
<feature type="region of interest" description="Disordered" evidence="13">
    <location>
        <begin position="413"/>
        <end position="439"/>
    </location>
</feature>
<evidence type="ECO:0000256" key="13">
    <source>
        <dbReference type="SAM" id="MobiDB-lite"/>
    </source>
</evidence>
<dbReference type="Gene3D" id="3.30.200.20">
    <property type="entry name" value="Phosphorylase Kinase, domain 1"/>
    <property type="match status" value="1"/>
</dbReference>
<organism evidence="17 18">
    <name type="scientific">Phaseolus vulgaris</name>
    <name type="common">Kidney bean</name>
    <name type="synonym">French bean</name>
    <dbReference type="NCBI Taxonomy" id="3885"/>
    <lineage>
        <taxon>Eukaryota</taxon>
        <taxon>Viridiplantae</taxon>
        <taxon>Streptophyta</taxon>
        <taxon>Embryophyta</taxon>
        <taxon>Tracheophyta</taxon>
        <taxon>Spermatophyta</taxon>
        <taxon>Magnoliopsida</taxon>
        <taxon>eudicotyledons</taxon>
        <taxon>Gunneridae</taxon>
        <taxon>Pentapetalae</taxon>
        <taxon>rosids</taxon>
        <taxon>fabids</taxon>
        <taxon>Fabales</taxon>
        <taxon>Fabaceae</taxon>
        <taxon>Papilionoideae</taxon>
        <taxon>50 kb inversion clade</taxon>
        <taxon>NPAAA clade</taxon>
        <taxon>indigoferoid/millettioid clade</taxon>
        <taxon>Phaseoleae</taxon>
        <taxon>Phaseolus</taxon>
    </lineage>
</organism>
<dbReference type="PROSITE" id="PS00107">
    <property type="entry name" value="PROTEIN_KINASE_ATP"/>
    <property type="match status" value="1"/>
</dbReference>
<evidence type="ECO:0000256" key="14">
    <source>
        <dbReference type="SAM" id="Phobius"/>
    </source>
</evidence>
<dbReference type="Gene3D" id="1.10.510.10">
    <property type="entry name" value="Transferase(Phosphotransferase) domain 1"/>
    <property type="match status" value="1"/>
</dbReference>
<dbReference type="FunFam" id="1.10.510.10:FF:000252">
    <property type="entry name" value="Receptor-like protein kinase FERONIA"/>
    <property type="match status" value="1"/>
</dbReference>
<dbReference type="EMBL" id="CM002291">
    <property type="protein sequence ID" value="ESW23350.1"/>
    <property type="molecule type" value="Genomic_DNA"/>
</dbReference>
<evidence type="ECO:0000256" key="8">
    <source>
        <dbReference type="ARBA" id="ARBA00022840"/>
    </source>
</evidence>
<protein>
    <recommendedName>
        <fullName evidence="16">Protein kinase domain-containing protein</fullName>
    </recommendedName>
</protein>
<dbReference type="InterPro" id="IPR000719">
    <property type="entry name" value="Prot_kinase_dom"/>
</dbReference>
<evidence type="ECO:0000256" key="10">
    <source>
        <dbReference type="ARBA" id="ARBA00023136"/>
    </source>
</evidence>
<evidence type="ECO:0000256" key="6">
    <source>
        <dbReference type="ARBA" id="ARBA00022741"/>
    </source>
</evidence>
<evidence type="ECO:0000313" key="17">
    <source>
        <dbReference type="EMBL" id="ESW23350.1"/>
    </source>
</evidence>
<keyword evidence="7" id="KW-0418">Kinase</keyword>
<feature type="binding site" evidence="12">
    <location>
        <position position="557"/>
    </location>
    <ligand>
        <name>ATP</name>
        <dbReference type="ChEBI" id="CHEBI:30616"/>
    </ligand>
</feature>
<dbReference type="GO" id="GO:0005524">
    <property type="term" value="F:ATP binding"/>
    <property type="evidence" value="ECO:0007669"/>
    <property type="project" value="UniProtKB-UniRule"/>
</dbReference>
<dbReference type="SUPFAM" id="SSF56112">
    <property type="entry name" value="Protein kinase-like (PK-like)"/>
    <property type="match status" value="1"/>
</dbReference>
<dbReference type="SMART" id="SM00220">
    <property type="entry name" value="S_TKc"/>
    <property type="match status" value="1"/>
</dbReference>
<dbReference type="FunFam" id="2.60.120.430:FF:000003">
    <property type="entry name" value="FERONIA receptor-like kinase"/>
    <property type="match status" value="1"/>
</dbReference>
<dbReference type="GO" id="GO:0010038">
    <property type="term" value="P:response to metal ion"/>
    <property type="evidence" value="ECO:0007669"/>
    <property type="project" value="UniProtKB-ARBA"/>
</dbReference>
<keyword evidence="2" id="KW-0723">Serine/threonine-protein kinase</keyword>
<feature type="signal peptide" evidence="15">
    <location>
        <begin position="1"/>
        <end position="19"/>
    </location>
</feature>
<evidence type="ECO:0000256" key="4">
    <source>
        <dbReference type="ARBA" id="ARBA00022692"/>
    </source>
</evidence>
<evidence type="ECO:0000256" key="1">
    <source>
        <dbReference type="ARBA" id="ARBA00004479"/>
    </source>
</evidence>
<comment type="subcellular location">
    <subcellularLocation>
        <location evidence="1">Membrane</location>
        <topology evidence="1">Single-pass type I membrane protein</topology>
    </subcellularLocation>
</comment>
<dbReference type="eggNOG" id="KOG1187">
    <property type="taxonomic scope" value="Eukaryota"/>
</dbReference>
<evidence type="ECO:0000313" key="18">
    <source>
        <dbReference type="Proteomes" id="UP000000226"/>
    </source>
</evidence>
<dbReference type="SMR" id="V7C227"/>
<dbReference type="InterPro" id="IPR024788">
    <property type="entry name" value="Malectin-like_Carb-bd_dom"/>
</dbReference>
<dbReference type="InterPro" id="IPR001245">
    <property type="entry name" value="Ser-Thr/Tyr_kinase_cat_dom"/>
</dbReference>
<gene>
    <name evidence="17" type="ORF">PHAVU_004G039600g</name>
</gene>
<dbReference type="InterPro" id="IPR011009">
    <property type="entry name" value="Kinase-like_dom_sf"/>
</dbReference>
<keyword evidence="11" id="KW-0325">Glycoprotein</keyword>
<proteinExistence type="predicted"/>
<dbReference type="Gramene" id="ESW23350">
    <property type="protein sequence ID" value="ESW23350"/>
    <property type="gene ID" value="PHAVU_004G039600g"/>
</dbReference>
<evidence type="ECO:0000256" key="5">
    <source>
        <dbReference type="ARBA" id="ARBA00022729"/>
    </source>
</evidence>
<keyword evidence="10 14" id="KW-0472">Membrane</keyword>
<dbReference type="InterPro" id="IPR045272">
    <property type="entry name" value="ANXUR1/2-like"/>
</dbReference>
<keyword evidence="8 12" id="KW-0067">ATP-binding</keyword>
<dbReference type="InterPro" id="IPR017441">
    <property type="entry name" value="Protein_kinase_ATP_BS"/>
</dbReference>
<dbReference type="PROSITE" id="PS00108">
    <property type="entry name" value="PROTEIN_KINASE_ST"/>
    <property type="match status" value="1"/>
</dbReference>
<dbReference type="Gene3D" id="2.60.120.430">
    <property type="entry name" value="Galactose-binding lectin"/>
    <property type="match status" value="2"/>
</dbReference>
<dbReference type="GO" id="GO:0016020">
    <property type="term" value="C:membrane"/>
    <property type="evidence" value="ECO:0007669"/>
    <property type="project" value="UniProtKB-SubCell"/>
</dbReference>
<evidence type="ECO:0000256" key="3">
    <source>
        <dbReference type="ARBA" id="ARBA00022679"/>
    </source>
</evidence>
<name>V7C227_PHAVU</name>
<dbReference type="OrthoDB" id="1720310at2759"/>
<dbReference type="GO" id="GO:0004714">
    <property type="term" value="F:transmembrane receptor protein tyrosine kinase activity"/>
    <property type="evidence" value="ECO:0007669"/>
    <property type="project" value="InterPro"/>
</dbReference>
<dbReference type="InterPro" id="IPR008271">
    <property type="entry name" value="Ser/Thr_kinase_AS"/>
</dbReference>
<dbReference type="CDD" id="cd14066">
    <property type="entry name" value="STKc_IRAK"/>
    <property type="match status" value="1"/>
</dbReference>
<dbReference type="PROSITE" id="PS50011">
    <property type="entry name" value="PROTEIN_KINASE_DOM"/>
    <property type="match status" value="1"/>
</dbReference>
<dbReference type="OMA" id="THRTYGP"/>